<feature type="transmembrane region" description="Helical" evidence="1">
    <location>
        <begin position="54"/>
        <end position="74"/>
    </location>
</feature>
<evidence type="ECO:0008006" key="4">
    <source>
        <dbReference type="Google" id="ProtNLM"/>
    </source>
</evidence>
<sequence length="335" mass="37096">MAIDWSSPEALARDAAAFGKFMHVLFGVYVYEWFTSLDFEWALLTAKRRFRWPLIFYFLGRYCLLIALAATVASLNLTKSVDCASLYLLIQVMGGMSIALASDNLAIRTIALWRGHTNVIILIVAMMLAHWGLVFRISVLIQASWVEGQGCVIVNNMAYLITVTYGYTMGFDFAIMCLSAYKIGAAPGKRSQLVQMLYYDGLIYFVVAFVANMVALIFAILDLNPVMSVIANVPATTISMIAATRAVRRLSTFVHGDVEMYNTRRSVFNTPVAFAPPTPASNNLHIQVQLDFGGTPFISRLTFSQMNVISKSEYDDVETLPAAGHSKVRDIAESA</sequence>
<dbReference type="Proteomes" id="UP001383192">
    <property type="component" value="Unassembled WGS sequence"/>
</dbReference>
<keyword evidence="3" id="KW-1185">Reference proteome</keyword>
<organism evidence="2 3">
    <name type="scientific">Paramarasmius palmivorus</name>
    <dbReference type="NCBI Taxonomy" id="297713"/>
    <lineage>
        <taxon>Eukaryota</taxon>
        <taxon>Fungi</taxon>
        <taxon>Dikarya</taxon>
        <taxon>Basidiomycota</taxon>
        <taxon>Agaricomycotina</taxon>
        <taxon>Agaricomycetes</taxon>
        <taxon>Agaricomycetidae</taxon>
        <taxon>Agaricales</taxon>
        <taxon>Marasmiineae</taxon>
        <taxon>Marasmiaceae</taxon>
        <taxon>Paramarasmius</taxon>
    </lineage>
</organism>
<reference evidence="2 3" key="1">
    <citation type="submission" date="2024-01" db="EMBL/GenBank/DDBJ databases">
        <title>A draft genome for a cacao thread blight-causing isolate of Paramarasmius palmivorus.</title>
        <authorList>
            <person name="Baruah I.K."/>
            <person name="Bukari Y."/>
            <person name="Amoako-Attah I."/>
            <person name="Meinhardt L.W."/>
            <person name="Bailey B.A."/>
            <person name="Cohen S.P."/>
        </authorList>
    </citation>
    <scope>NUCLEOTIDE SEQUENCE [LARGE SCALE GENOMIC DNA]</scope>
    <source>
        <strain evidence="2 3">GH-12</strain>
    </source>
</reference>
<feature type="transmembrane region" description="Helical" evidence="1">
    <location>
        <begin position="157"/>
        <end position="181"/>
    </location>
</feature>
<feature type="transmembrane region" description="Helical" evidence="1">
    <location>
        <begin position="119"/>
        <end position="145"/>
    </location>
</feature>
<feature type="transmembrane region" description="Helical" evidence="1">
    <location>
        <begin position="15"/>
        <end position="34"/>
    </location>
</feature>
<feature type="transmembrane region" description="Helical" evidence="1">
    <location>
        <begin position="202"/>
        <end position="221"/>
    </location>
</feature>
<protein>
    <recommendedName>
        <fullName evidence="4">Transmembrane protein</fullName>
    </recommendedName>
</protein>
<comment type="caution">
    <text evidence="2">The sequence shown here is derived from an EMBL/GenBank/DDBJ whole genome shotgun (WGS) entry which is preliminary data.</text>
</comment>
<evidence type="ECO:0000313" key="2">
    <source>
        <dbReference type="EMBL" id="KAK7047849.1"/>
    </source>
</evidence>
<name>A0AAW0D887_9AGAR</name>
<keyword evidence="1" id="KW-0472">Membrane</keyword>
<keyword evidence="1" id="KW-0812">Transmembrane</keyword>
<keyword evidence="1" id="KW-1133">Transmembrane helix</keyword>
<feature type="transmembrane region" description="Helical" evidence="1">
    <location>
        <begin position="227"/>
        <end position="247"/>
    </location>
</feature>
<gene>
    <name evidence="2" type="ORF">VNI00_006177</name>
</gene>
<proteinExistence type="predicted"/>
<dbReference type="EMBL" id="JAYKXP010000018">
    <property type="protein sequence ID" value="KAK7047849.1"/>
    <property type="molecule type" value="Genomic_DNA"/>
</dbReference>
<evidence type="ECO:0000313" key="3">
    <source>
        <dbReference type="Proteomes" id="UP001383192"/>
    </source>
</evidence>
<dbReference type="AlphaFoldDB" id="A0AAW0D887"/>
<evidence type="ECO:0000256" key="1">
    <source>
        <dbReference type="SAM" id="Phobius"/>
    </source>
</evidence>
<accession>A0AAW0D887</accession>
<feature type="transmembrane region" description="Helical" evidence="1">
    <location>
        <begin position="86"/>
        <end position="107"/>
    </location>
</feature>